<dbReference type="EMBL" id="SPHZ02000006">
    <property type="protein sequence ID" value="KAF0913483.1"/>
    <property type="molecule type" value="Genomic_DNA"/>
</dbReference>
<dbReference type="AlphaFoldDB" id="A0A6G1DP58"/>
<organism evidence="1 2">
    <name type="scientific">Oryza meyeriana var. granulata</name>
    <dbReference type="NCBI Taxonomy" id="110450"/>
    <lineage>
        <taxon>Eukaryota</taxon>
        <taxon>Viridiplantae</taxon>
        <taxon>Streptophyta</taxon>
        <taxon>Embryophyta</taxon>
        <taxon>Tracheophyta</taxon>
        <taxon>Spermatophyta</taxon>
        <taxon>Magnoliopsida</taxon>
        <taxon>Liliopsida</taxon>
        <taxon>Poales</taxon>
        <taxon>Poaceae</taxon>
        <taxon>BOP clade</taxon>
        <taxon>Oryzoideae</taxon>
        <taxon>Oryzeae</taxon>
        <taxon>Oryzinae</taxon>
        <taxon>Oryza</taxon>
        <taxon>Oryza meyeriana</taxon>
    </lineage>
</organism>
<proteinExistence type="predicted"/>
<protein>
    <submittedName>
        <fullName evidence="1">Uncharacterized protein</fullName>
    </submittedName>
</protein>
<dbReference type="Proteomes" id="UP000479710">
    <property type="component" value="Unassembled WGS sequence"/>
</dbReference>
<name>A0A6G1DP58_9ORYZ</name>
<keyword evidence="2" id="KW-1185">Reference proteome</keyword>
<accession>A0A6G1DP58</accession>
<evidence type="ECO:0000313" key="1">
    <source>
        <dbReference type="EMBL" id="KAF0913483.1"/>
    </source>
</evidence>
<reference evidence="1 2" key="1">
    <citation type="submission" date="2019-11" db="EMBL/GenBank/DDBJ databases">
        <title>Whole genome sequence of Oryza granulata.</title>
        <authorList>
            <person name="Li W."/>
        </authorList>
    </citation>
    <scope>NUCLEOTIDE SEQUENCE [LARGE SCALE GENOMIC DNA]</scope>
    <source>
        <strain evidence="2">cv. Menghai</strain>
        <tissue evidence="1">Leaf</tissue>
    </source>
</reference>
<sequence>MAHKEKENQKKNKARSIDQTRELVGYLDPTRICKAQHTIDIYDDSAVLKDKSPEEKKEYIKKLRGDKSREVVAYIGRAMLSYQDKRCIMAPYNFN</sequence>
<comment type="caution">
    <text evidence="1">The sequence shown here is derived from an EMBL/GenBank/DDBJ whole genome shotgun (WGS) entry which is preliminary data.</text>
</comment>
<evidence type="ECO:0000313" key="2">
    <source>
        <dbReference type="Proteomes" id="UP000479710"/>
    </source>
</evidence>
<dbReference type="OrthoDB" id="718187at2759"/>
<gene>
    <name evidence="1" type="ORF">E2562_022375</name>
</gene>